<dbReference type="Pfam" id="PF00535">
    <property type="entry name" value="Glycos_transf_2"/>
    <property type="match status" value="1"/>
</dbReference>
<name>A0A2H0NGK0_9BACT</name>
<evidence type="ECO:0000313" key="4">
    <source>
        <dbReference type="Proteomes" id="UP000230707"/>
    </source>
</evidence>
<feature type="transmembrane region" description="Helical" evidence="1">
    <location>
        <begin position="205"/>
        <end position="225"/>
    </location>
</feature>
<dbReference type="Gene3D" id="3.90.550.10">
    <property type="entry name" value="Spore Coat Polysaccharide Biosynthesis Protein SpsA, Chain A"/>
    <property type="match status" value="1"/>
</dbReference>
<sequence>MKKISVAIVTFNEETNIEKCLKSVIDWVDEVIIVDGNSIDKTVDIARKYTSKIIVTDNPEIFHINKMKAINICKNDWILQLDADEEVTDKLKEEILSKVGDPLRDNGGNSINGYWIPRKNYFLGKFLSKGGQYPDFTMRLYKKSKGSLPCKSVHEQALIEGKTGYLTYPILHFPYPDFSHYLLHFNTYTDLFSKEIIKNNIRFNFINYCEYFIFKPIFWFILLYFRHKGFQDGFPGFVFSIFSSLRYPVSYIKAWEKIYKQRTK</sequence>
<evidence type="ECO:0000313" key="3">
    <source>
        <dbReference type="EMBL" id="PIR08023.1"/>
    </source>
</evidence>
<comment type="caution">
    <text evidence="3">The sequence shown here is derived from an EMBL/GenBank/DDBJ whole genome shotgun (WGS) entry which is preliminary data.</text>
</comment>
<feature type="domain" description="Glycosyltransferase 2-like" evidence="2">
    <location>
        <begin position="5"/>
        <end position="105"/>
    </location>
</feature>
<dbReference type="EMBL" id="PCWS01000115">
    <property type="protein sequence ID" value="PIR08023.1"/>
    <property type="molecule type" value="Genomic_DNA"/>
</dbReference>
<organism evidence="3 4">
    <name type="scientific">Candidatus Gottesmanbacteria bacterium CG11_big_fil_rev_8_21_14_0_20_37_11</name>
    <dbReference type="NCBI Taxonomy" id="1974575"/>
    <lineage>
        <taxon>Bacteria</taxon>
        <taxon>Candidatus Gottesmaniibacteriota</taxon>
    </lineage>
</organism>
<accession>A0A2H0NGK0</accession>
<keyword evidence="1" id="KW-1133">Transmembrane helix</keyword>
<keyword evidence="1" id="KW-0472">Membrane</keyword>
<dbReference type="PANTHER" id="PTHR43630:SF2">
    <property type="entry name" value="GLYCOSYLTRANSFERASE"/>
    <property type="match status" value="1"/>
</dbReference>
<dbReference type="InterPro" id="IPR001173">
    <property type="entry name" value="Glyco_trans_2-like"/>
</dbReference>
<dbReference type="Proteomes" id="UP000230707">
    <property type="component" value="Unassembled WGS sequence"/>
</dbReference>
<evidence type="ECO:0000256" key="1">
    <source>
        <dbReference type="SAM" id="Phobius"/>
    </source>
</evidence>
<reference evidence="3 4" key="1">
    <citation type="submission" date="2017-09" db="EMBL/GenBank/DDBJ databases">
        <title>Depth-based differentiation of microbial function through sediment-hosted aquifers and enrichment of novel symbionts in the deep terrestrial subsurface.</title>
        <authorList>
            <person name="Probst A.J."/>
            <person name="Ladd B."/>
            <person name="Jarett J.K."/>
            <person name="Geller-Mcgrath D.E."/>
            <person name="Sieber C.M."/>
            <person name="Emerson J.B."/>
            <person name="Anantharaman K."/>
            <person name="Thomas B.C."/>
            <person name="Malmstrom R."/>
            <person name="Stieglmeier M."/>
            <person name="Klingl A."/>
            <person name="Woyke T."/>
            <person name="Ryan C.M."/>
            <person name="Banfield J.F."/>
        </authorList>
    </citation>
    <scope>NUCLEOTIDE SEQUENCE [LARGE SCALE GENOMIC DNA]</scope>
    <source>
        <strain evidence="3">CG11_big_fil_rev_8_21_14_0_20_37_11</strain>
    </source>
</reference>
<evidence type="ECO:0000259" key="2">
    <source>
        <dbReference type="Pfam" id="PF00535"/>
    </source>
</evidence>
<keyword evidence="1" id="KW-0812">Transmembrane</keyword>
<dbReference type="AlphaFoldDB" id="A0A2H0NGK0"/>
<dbReference type="PANTHER" id="PTHR43630">
    <property type="entry name" value="POLY-BETA-1,6-N-ACETYL-D-GLUCOSAMINE SYNTHASE"/>
    <property type="match status" value="1"/>
</dbReference>
<gene>
    <name evidence="3" type="ORF">COV53_05185</name>
</gene>
<proteinExistence type="predicted"/>
<dbReference type="InterPro" id="IPR029044">
    <property type="entry name" value="Nucleotide-diphossugar_trans"/>
</dbReference>
<dbReference type="CDD" id="cd02511">
    <property type="entry name" value="Beta4Glucosyltransferase"/>
    <property type="match status" value="1"/>
</dbReference>
<dbReference type="SUPFAM" id="SSF53448">
    <property type="entry name" value="Nucleotide-diphospho-sugar transferases"/>
    <property type="match status" value="1"/>
</dbReference>
<protein>
    <recommendedName>
        <fullName evidence="2">Glycosyltransferase 2-like domain-containing protein</fullName>
    </recommendedName>
</protein>
<feature type="transmembrane region" description="Helical" evidence="1">
    <location>
        <begin position="237"/>
        <end position="255"/>
    </location>
</feature>